<comment type="pathway">
    <text evidence="1 5">Pyrimidine metabolism; dUMP biosynthesis; dUMP from dCTP (dUTP route): step 2/2.</text>
</comment>
<dbReference type="Proteomes" id="UP001295684">
    <property type="component" value="Unassembled WGS sequence"/>
</dbReference>
<dbReference type="SUPFAM" id="SSF51283">
    <property type="entry name" value="dUTPase-like"/>
    <property type="match status" value="1"/>
</dbReference>
<dbReference type="CDD" id="cd07557">
    <property type="entry name" value="trimeric_dUTPase"/>
    <property type="match status" value="1"/>
</dbReference>
<comment type="function">
    <text evidence="5">Involved in nucleotide metabolism via production of dUMP, the immediate precursor of thymidine nucleotides, and decreases the intracellular concentration of dUTP so that uracil cannot be incorporated into DNA.</text>
</comment>
<evidence type="ECO:0000256" key="1">
    <source>
        <dbReference type="ARBA" id="ARBA00005142"/>
    </source>
</evidence>
<comment type="catalytic activity">
    <reaction evidence="5">
        <text>dUTP + H2O = dUMP + diphosphate + H(+)</text>
        <dbReference type="Rhea" id="RHEA:10248"/>
        <dbReference type="ChEBI" id="CHEBI:15377"/>
        <dbReference type="ChEBI" id="CHEBI:15378"/>
        <dbReference type="ChEBI" id="CHEBI:33019"/>
        <dbReference type="ChEBI" id="CHEBI:61555"/>
        <dbReference type="ChEBI" id="CHEBI:246422"/>
        <dbReference type="EC" id="3.6.1.23"/>
    </reaction>
</comment>
<keyword evidence="3 5" id="KW-0378">Hydrolase</keyword>
<dbReference type="GO" id="GO:0046081">
    <property type="term" value="P:dUTP catabolic process"/>
    <property type="evidence" value="ECO:0007669"/>
    <property type="project" value="UniProtKB-UniRule"/>
</dbReference>
<dbReference type="InterPro" id="IPR036157">
    <property type="entry name" value="dUTPase-like_sf"/>
</dbReference>
<dbReference type="Pfam" id="PF00692">
    <property type="entry name" value="dUTPase"/>
    <property type="match status" value="1"/>
</dbReference>
<dbReference type="GO" id="GO:0004170">
    <property type="term" value="F:dUTP diphosphatase activity"/>
    <property type="evidence" value="ECO:0007669"/>
    <property type="project" value="UniProtKB-UniRule"/>
</dbReference>
<protein>
    <recommendedName>
        <fullName evidence="5">Deoxyuridine 5'-triphosphate nucleotidohydrolase</fullName>
        <shortName evidence="5">dUTPase</shortName>
        <ecNumber evidence="5">3.6.1.23</ecNumber>
    </recommendedName>
    <alternativeName>
        <fullName evidence="5">dUTP pyrophosphatase</fullName>
    </alternativeName>
</protein>
<evidence type="ECO:0000256" key="2">
    <source>
        <dbReference type="ARBA" id="ARBA00006581"/>
    </source>
</evidence>
<comment type="cofactor">
    <cofactor evidence="5">
        <name>Mg(2+)</name>
        <dbReference type="ChEBI" id="CHEBI:18420"/>
    </cofactor>
</comment>
<evidence type="ECO:0000313" key="8">
    <source>
        <dbReference type="Proteomes" id="UP001295684"/>
    </source>
</evidence>
<keyword evidence="5" id="KW-0460">Magnesium</keyword>
<keyword evidence="5" id="KW-0479">Metal-binding</keyword>
<gene>
    <name evidence="7" type="ORF">ECRASSUSDP1_LOCUS23022</name>
</gene>
<name>A0AAD1XY73_EUPCR</name>
<comment type="caution">
    <text evidence="7">The sequence shown here is derived from an EMBL/GenBank/DDBJ whole genome shotgun (WGS) entry which is preliminary data.</text>
</comment>
<dbReference type="GO" id="GO:0000287">
    <property type="term" value="F:magnesium ion binding"/>
    <property type="evidence" value="ECO:0007669"/>
    <property type="project" value="UniProtKB-UniRule"/>
</dbReference>
<sequence>MKPQAEEKKETVYPLRVKRLVENAIVPKKANEYAAGYDLYSSNAEDITIEPQGKALIPTGCSFSIPHGNYGRIAPRSGLAWKKHLDVGAGVIDSDYRGEVRVVIFNLSQNEYVVTPGERIAQMIIEKVVPTEIEEVDDLEVTERGAGGFGSTGVKLNEINNDINKENQIIS</sequence>
<dbReference type="EMBL" id="CAMPGE010023649">
    <property type="protein sequence ID" value="CAI2381566.1"/>
    <property type="molecule type" value="Genomic_DNA"/>
</dbReference>
<evidence type="ECO:0000256" key="5">
    <source>
        <dbReference type="RuleBase" id="RU367024"/>
    </source>
</evidence>
<evidence type="ECO:0000259" key="6">
    <source>
        <dbReference type="Pfam" id="PF00692"/>
    </source>
</evidence>
<feature type="domain" description="dUTPase-like" evidence="6">
    <location>
        <begin position="23"/>
        <end position="153"/>
    </location>
</feature>
<dbReference type="GO" id="GO:0006226">
    <property type="term" value="P:dUMP biosynthetic process"/>
    <property type="evidence" value="ECO:0007669"/>
    <property type="project" value="UniProtKB-UniRule"/>
</dbReference>
<keyword evidence="4 5" id="KW-0546">Nucleotide metabolism</keyword>
<reference evidence="7" key="1">
    <citation type="submission" date="2023-07" db="EMBL/GenBank/DDBJ databases">
        <authorList>
            <consortium name="AG Swart"/>
            <person name="Singh M."/>
            <person name="Singh A."/>
            <person name="Seah K."/>
            <person name="Emmerich C."/>
        </authorList>
    </citation>
    <scope>NUCLEOTIDE SEQUENCE</scope>
    <source>
        <strain evidence="7">DP1</strain>
    </source>
</reference>
<dbReference type="InterPro" id="IPR008181">
    <property type="entry name" value="dUTPase"/>
</dbReference>
<evidence type="ECO:0000256" key="3">
    <source>
        <dbReference type="ARBA" id="ARBA00022801"/>
    </source>
</evidence>
<dbReference type="Gene3D" id="2.70.40.10">
    <property type="match status" value="1"/>
</dbReference>
<keyword evidence="8" id="KW-1185">Reference proteome</keyword>
<organism evidence="7 8">
    <name type="scientific">Euplotes crassus</name>
    <dbReference type="NCBI Taxonomy" id="5936"/>
    <lineage>
        <taxon>Eukaryota</taxon>
        <taxon>Sar</taxon>
        <taxon>Alveolata</taxon>
        <taxon>Ciliophora</taxon>
        <taxon>Intramacronucleata</taxon>
        <taxon>Spirotrichea</taxon>
        <taxon>Hypotrichia</taxon>
        <taxon>Euplotida</taxon>
        <taxon>Euplotidae</taxon>
        <taxon>Moneuplotes</taxon>
    </lineage>
</organism>
<dbReference type="InterPro" id="IPR029054">
    <property type="entry name" value="dUTPase-like"/>
</dbReference>
<dbReference type="EC" id="3.6.1.23" evidence="5"/>
<evidence type="ECO:0000256" key="4">
    <source>
        <dbReference type="ARBA" id="ARBA00023080"/>
    </source>
</evidence>
<dbReference type="NCBIfam" id="NF001862">
    <property type="entry name" value="PRK00601.1"/>
    <property type="match status" value="1"/>
</dbReference>
<proteinExistence type="inferred from homology"/>
<dbReference type="PANTHER" id="PTHR11241">
    <property type="entry name" value="DEOXYURIDINE 5'-TRIPHOSPHATE NUCLEOTIDOHYDROLASE"/>
    <property type="match status" value="1"/>
</dbReference>
<dbReference type="InterPro" id="IPR033704">
    <property type="entry name" value="dUTPase_trimeric"/>
</dbReference>
<dbReference type="NCBIfam" id="TIGR00576">
    <property type="entry name" value="dut"/>
    <property type="match status" value="1"/>
</dbReference>
<dbReference type="AlphaFoldDB" id="A0AAD1XY73"/>
<dbReference type="PANTHER" id="PTHR11241:SF0">
    <property type="entry name" value="DEOXYURIDINE 5'-TRIPHOSPHATE NUCLEOTIDOHYDROLASE"/>
    <property type="match status" value="1"/>
</dbReference>
<evidence type="ECO:0000313" key="7">
    <source>
        <dbReference type="EMBL" id="CAI2381566.1"/>
    </source>
</evidence>
<accession>A0AAD1XY73</accession>
<comment type="similarity">
    <text evidence="2 5">Belongs to the dUTPase family.</text>
</comment>